<organism evidence="4">
    <name type="scientific">Palpitomonas bilix</name>
    <dbReference type="NCBI Taxonomy" id="652834"/>
    <lineage>
        <taxon>Eukaryota</taxon>
        <taxon>Eukaryota incertae sedis</taxon>
    </lineage>
</organism>
<evidence type="ECO:0000313" key="3">
    <source>
        <dbReference type="EMBL" id="CAE0238730.1"/>
    </source>
</evidence>
<dbReference type="InterPro" id="IPR051681">
    <property type="entry name" value="Ser/Thr_Kinases-Pseudokinases"/>
</dbReference>
<evidence type="ECO:0000256" key="1">
    <source>
        <dbReference type="SAM" id="MobiDB-lite"/>
    </source>
</evidence>
<dbReference type="EMBL" id="HBIB01001285">
    <property type="protein sequence ID" value="CAE0238730.1"/>
    <property type="molecule type" value="Transcribed_RNA"/>
</dbReference>
<dbReference type="EMBL" id="HBIB01001286">
    <property type="protein sequence ID" value="CAE0238731.1"/>
    <property type="molecule type" value="Transcribed_RNA"/>
</dbReference>
<dbReference type="SUPFAM" id="SSF56112">
    <property type="entry name" value="Protein kinase-like (PK-like)"/>
    <property type="match status" value="1"/>
</dbReference>
<feature type="compositionally biased region" description="Basic and acidic residues" evidence="1">
    <location>
        <begin position="126"/>
        <end position="163"/>
    </location>
</feature>
<accession>A0A7S3FYM4</accession>
<dbReference type="PROSITE" id="PS50011">
    <property type="entry name" value="PROTEIN_KINASE_DOM"/>
    <property type="match status" value="1"/>
</dbReference>
<dbReference type="PANTHER" id="PTHR44329">
    <property type="entry name" value="SERINE/THREONINE-PROTEIN KINASE TNNI3K-RELATED"/>
    <property type="match status" value="1"/>
</dbReference>
<name>A0A7S3FYM4_9EUKA</name>
<sequence>MPSVGSGLPPHEEPAAVPEAAEGAPDTIVGSEKNAYLRDSPLWLSPEMLKGEEGTAESDMWAFGMLVYECITAKIPWSHLEQPALQIFFELLVKKNRPQLPPSLVALLDVSKAKKKGEAGESGMELEGKGGEGEGRREAGERGEEKEKERDDDTASRLLRADDISDADGPSEQRGLGKINPALESAWASVANFMQRCWYEDPSKRPTAGEAVSLLEELCDAHVDEGDGV</sequence>
<evidence type="ECO:0000313" key="4">
    <source>
        <dbReference type="EMBL" id="CAE0238731.1"/>
    </source>
</evidence>
<dbReference type="InterPro" id="IPR011009">
    <property type="entry name" value="Kinase-like_dom_sf"/>
</dbReference>
<feature type="domain" description="Protein kinase" evidence="2">
    <location>
        <begin position="1"/>
        <end position="218"/>
    </location>
</feature>
<dbReference type="Pfam" id="PF00069">
    <property type="entry name" value="Pkinase"/>
    <property type="match status" value="1"/>
</dbReference>
<proteinExistence type="predicted"/>
<evidence type="ECO:0000313" key="5">
    <source>
        <dbReference type="EMBL" id="CAE0238732.1"/>
    </source>
</evidence>
<dbReference type="Gene3D" id="1.10.510.10">
    <property type="entry name" value="Transferase(Phosphotransferase) domain 1"/>
    <property type="match status" value="1"/>
</dbReference>
<dbReference type="GO" id="GO:0005524">
    <property type="term" value="F:ATP binding"/>
    <property type="evidence" value="ECO:0007669"/>
    <property type="project" value="InterPro"/>
</dbReference>
<reference evidence="4" key="1">
    <citation type="submission" date="2021-01" db="EMBL/GenBank/DDBJ databases">
        <authorList>
            <person name="Corre E."/>
            <person name="Pelletier E."/>
            <person name="Niang G."/>
            <person name="Scheremetjew M."/>
            <person name="Finn R."/>
            <person name="Kale V."/>
            <person name="Holt S."/>
            <person name="Cochrane G."/>
            <person name="Meng A."/>
            <person name="Brown T."/>
            <person name="Cohen L."/>
        </authorList>
    </citation>
    <scope>NUCLEOTIDE SEQUENCE</scope>
    <source>
        <strain evidence="4">NIES-2562</strain>
    </source>
</reference>
<feature type="compositionally biased region" description="Low complexity" evidence="1">
    <location>
        <begin position="15"/>
        <end position="24"/>
    </location>
</feature>
<dbReference type="EMBL" id="HBIB01001287">
    <property type="protein sequence ID" value="CAE0238732.1"/>
    <property type="molecule type" value="Transcribed_RNA"/>
</dbReference>
<protein>
    <recommendedName>
        <fullName evidence="2">Protein kinase domain-containing protein</fullName>
    </recommendedName>
</protein>
<dbReference type="InterPro" id="IPR000719">
    <property type="entry name" value="Prot_kinase_dom"/>
</dbReference>
<dbReference type="GO" id="GO:0004674">
    <property type="term" value="F:protein serine/threonine kinase activity"/>
    <property type="evidence" value="ECO:0007669"/>
    <property type="project" value="TreeGrafter"/>
</dbReference>
<feature type="region of interest" description="Disordered" evidence="1">
    <location>
        <begin position="116"/>
        <end position="178"/>
    </location>
</feature>
<feature type="region of interest" description="Disordered" evidence="1">
    <location>
        <begin position="1"/>
        <end position="24"/>
    </location>
</feature>
<evidence type="ECO:0000259" key="2">
    <source>
        <dbReference type="PROSITE" id="PS50011"/>
    </source>
</evidence>
<gene>
    <name evidence="3" type="ORF">PBIL07802_LOCUS873</name>
    <name evidence="4" type="ORF">PBIL07802_LOCUS874</name>
    <name evidence="5" type="ORF">PBIL07802_LOCUS875</name>
</gene>
<dbReference type="AlphaFoldDB" id="A0A7S3FYM4"/>